<name>A0ABM4CLU0_HYDVU</name>
<feature type="compositionally biased region" description="Acidic residues" evidence="1">
    <location>
        <begin position="101"/>
        <end position="116"/>
    </location>
</feature>
<dbReference type="PANTHER" id="PTHR28674">
    <property type="entry name" value="SIMILAR TO DNA SEGMENT, CHR 10, WAYNE STATE UNIVERSITY 102,-EXPRESSED"/>
    <property type="match status" value="1"/>
</dbReference>
<accession>A0ABM4CLU0</accession>
<evidence type="ECO:0000313" key="3">
    <source>
        <dbReference type="RefSeq" id="XP_065662757.1"/>
    </source>
</evidence>
<sequence length="164" mass="19077">MNKDINKRTSQDLLNVTSDHIENRFIILKEKPQETFKTFRMQTSSLMEKVQKFLPVINRDNEFLATLSAEEKAELNIENTTNDTKVIEISLSIVDDKLILSDDEYNEDPSDDDDKYNEDSSHDDKYGDNNKSNLNKDDDQNSSFNKNNKHLKKIEILNDENEGE</sequence>
<reference evidence="3" key="1">
    <citation type="submission" date="2025-08" db="UniProtKB">
        <authorList>
            <consortium name="RefSeq"/>
        </authorList>
    </citation>
    <scope>IDENTIFICATION</scope>
</reference>
<feature type="region of interest" description="Disordered" evidence="1">
    <location>
        <begin position="100"/>
        <end position="164"/>
    </location>
</feature>
<evidence type="ECO:0000256" key="1">
    <source>
        <dbReference type="SAM" id="MobiDB-lite"/>
    </source>
</evidence>
<dbReference type="RefSeq" id="XP_065662757.1">
    <property type="nucleotide sequence ID" value="XM_065806685.1"/>
</dbReference>
<proteinExistence type="predicted"/>
<keyword evidence="2" id="KW-1185">Reference proteome</keyword>
<dbReference type="InterPro" id="IPR027921">
    <property type="entry name" value="NOPCHAP1"/>
</dbReference>
<feature type="compositionally biased region" description="Basic and acidic residues" evidence="1">
    <location>
        <begin position="117"/>
        <end position="139"/>
    </location>
</feature>
<dbReference type="Proteomes" id="UP001652625">
    <property type="component" value="Chromosome 09"/>
</dbReference>
<dbReference type="GeneID" id="136085383"/>
<dbReference type="PANTHER" id="PTHR28674:SF1">
    <property type="entry name" value="NOP PROTEIN CHAPERONE 1"/>
    <property type="match status" value="1"/>
</dbReference>
<protein>
    <submittedName>
        <fullName evidence="3">Uncharacterized protein</fullName>
    </submittedName>
</protein>
<evidence type="ECO:0000313" key="2">
    <source>
        <dbReference type="Proteomes" id="UP001652625"/>
    </source>
</evidence>
<organism evidence="2 3">
    <name type="scientific">Hydra vulgaris</name>
    <name type="common">Hydra</name>
    <name type="synonym">Hydra attenuata</name>
    <dbReference type="NCBI Taxonomy" id="6087"/>
    <lineage>
        <taxon>Eukaryota</taxon>
        <taxon>Metazoa</taxon>
        <taxon>Cnidaria</taxon>
        <taxon>Hydrozoa</taxon>
        <taxon>Hydroidolina</taxon>
        <taxon>Anthoathecata</taxon>
        <taxon>Aplanulata</taxon>
        <taxon>Hydridae</taxon>
        <taxon>Hydra</taxon>
    </lineage>
</organism>
<gene>
    <name evidence="3" type="primary">LOC136085383</name>
</gene>